<feature type="domain" description="Protein kinase" evidence="2">
    <location>
        <begin position="519"/>
        <end position="805"/>
    </location>
</feature>
<name>A0A058YZH3_FONAL</name>
<dbReference type="EMBL" id="KB932227">
    <property type="protein sequence ID" value="KCV67379.1"/>
    <property type="molecule type" value="Genomic_DNA"/>
</dbReference>
<keyword evidence="1" id="KW-1133">Transmembrane helix</keyword>
<dbReference type="Gene3D" id="1.10.510.10">
    <property type="entry name" value="Transferase(Phosphotransferase) domain 1"/>
    <property type="match status" value="1"/>
</dbReference>
<dbReference type="SUPFAM" id="SSF57184">
    <property type="entry name" value="Growth factor receptor domain"/>
    <property type="match status" value="4"/>
</dbReference>
<dbReference type="Gene3D" id="3.30.200.20">
    <property type="entry name" value="Phosphorylase Kinase, domain 1"/>
    <property type="match status" value="1"/>
</dbReference>
<dbReference type="PROSITE" id="PS50011">
    <property type="entry name" value="PROTEIN_KINASE_DOM"/>
    <property type="match status" value="1"/>
</dbReference>
<dbReference type="SMART" id="SM00261">
    <property type="entry name" value="FU"/>
    <property type="match status" value="9"/>
</dbReference>
<evidence type="ECO:0000313" key="4">
    <source>
        <dbReference type="Proteomes" id="UP000030693"/>
    </source>
</evidence>
<dbReference type="CDD" id="cd00064">
    <property type="entry name" value="FU"/>
    <property type="match status" value="3"/>
</dbReference>
<proteinExistence type="predicted"/>
<dbReference type="PANTHER" id="PTHR45756">
    <property type="entry name" value="PALMITOYLTRANSFERASE"/>
    <property type="match status" value="1"/>
</dbReference>
<dbReference type="AlphaFoldDB" id="A0A058YZH3"/>
<evidence type="ECO:0000259" key="2">
    <source>
        <dbReference type="PROSITE" id="PS50011"/>
    </source>
</evidence>
<dbReference type="PROSITE" id="PS00108">
    <property type="entry name" value="PROTEIN_KINASE_ST"/>
    <property type="match status" value="1"/>
</dbReference>
<sequence length="807" mass="82623">MAGRCLPCHVSCAECMGTRSTECLPDCAPDLLALPAGQSPMRCVPACPAGYHTSAAGCAPCGAHCASCPESNDTCALCERGWLLDAPSCVAGCPPSSVAQGGLCATCHATCAECFGPAPEHCLACAPGTPLMLDTSCVAACPPGTFQQDATCLPCHAGCATCSGSESSECTSCAGDRVLHQGACLPGCPGGWFADASRRCRPCDPSCGTCSGPRADQCLSCGESLLLAGGECVGVCAGGAFGCMGRCRPCPDRCAECTADAACRATCTACEAGLLLSPASGQCVAACPPGEHAAEGGLCRPCASPCAGCFLRADACTSCQDASLWLDTRTGACVSACPGGLAPGPGSRHCLACPEHCERCTAGPGTSSPCALAPDGRLLCSPVRACHQCGQAFLLLAGTSCVASCPAGHYPALEAPVPACAPCHPDCLSCTGPGREGCLLPGGSPRRALALGLGLGLGLGGLLLVLLLGLVLLLWFHHRRRGRRPSAKEHHDADATVMNTILELSLPGSILVSIMNDFAPLDEQLGAGTQASVYAARAVGAGISDRLGCPGTVAIKQLKAARMTPAQVTLFQNEVALMWLLRGAPNVVRLYGYSDQPPAIVMERYQTDLATLLHSEVPLAPHVLLDIVQQWASGLEAMHAQGIAHRDLKPGNVFVSQRPDGAWTAALGDLGTSRNLNTDRSSTLVSQAPELNALTARYAAPEVLAAFQRKRPLDRDHYLPADIYSAAVMLWECLTRAVPWQGLGFADITAAVAAGERPSDAGPAAAAAAPLAPALADLLHLAWDSNPHARPLAASLRQRATSAALLV</sequence>
<dbReference type="eggNOG" id="KOG0193">
    <property type="taxonomic scope" value="Eukaryota"/>
</dbReference>
<dbReference type="Proteomes" id="UP000030693">
    <property type="component" value="Unassembled WGS sequence"/>
</dbReference>
<organism evidence="3">
    <name type="scientific">Fonticula alba</name>
    <name type="common">Slime mold</name>
    <dbReference type="NCBI Taxonomy" id="691883"/>
    <lineage>
        <taxon>Eukaryota</taxon>
        <taxon>Rotosphaerida</taxon>
        <taxon>Fonticulaceae</taxon>
        <taxon>Fonticula</taxon>
    </lineage>
</organism>
<dbReference type="GeneID" id="20530917"/>
<feature type="transmembrane region" description="Helical" evidence="1">
    <location>
        <begin position="448"/>
        <end position="476"/>
    </location>
</feature>
<evidence type="ECO:0000313" key="3">
    <source>
        <dbReference type="EMBL" id="KCV67379.1"/>
    </source>
</evidence>
<reference evidence="3" key="1">
    <citation type="submission" date="2013-04" db="EMBL/GenBank/DDBJ databases">
        <title>The Genome Sequence of Fonticula alba ATCC 38817.</title>
        <authorList>
            <consortium name="The Broad Institute Genomics Platform"/>
            <person name="Russ C."/>
            <person name="Cuomo C."/>
            <person name="Burger G."/>
            <person name="Gray M.W."/>
            <person name="Holland P.W.H."/>
            <person name="King N."/>
            <person name="Lang F.B.F."/>
            <person name="Roger A.J."/>
            <person name="Ruiz-Trillo I."/>
            <person name="Brown M."/>
            <person name="Walker B."/>
            <person name="Young S."/>
            <person name="Zeng Q."/>
            <person name="Gargeya S."/>
            <person name="Fitzgerald M."/>
            <person name="Haas B."/>
            <person name="Abouelleil A."/>
            <person name="Allen A.W."/>
            <person name="Alvarado L."/>
            <person name="Arachchi H.M."/>
            <person name="Berlin A.M."/>
            <person name="Chapman S.B."/>
            <person name="Gainer-Dewar J."/>
            <person name="Goldberg J."/>
            <person name="Griggs A."/>
            <person name="Gujja S."/>
            <person name="Hansen M."/>
            <person name="Howarth C."/>
            <person name="Imamovic A."/>
            <person name="Ireland A."/>
            <person name="Larimer J."/>
            <person name="McCowan C."/>
            <person name="Murphy C."/>
            <person name="Pearson M."/>
            <person name="Poon T.W."/>
            <person name="Priest M."/>
            <person name="Roberts A."/>
            <person name="Saif S."/>
            <person name="Shea T."/>
            <person name="Sisk P."/>
            <person name="Sykes S."/>
            <person name="Wortman J."/>
            <person name="Nusbaum C."/>
            <person name="Birren B."/>
        </authorList>
    </citation>
    <scope>NUCLEOTIDE SEQUENCE [LARGE SCALE GENOMIC DNA]</scope>
    <source>
        <strain evidence="3">ATCC 38817</strain>
    </source>
</reference>
<keyword evidence="3" id="KW-0808">Transferase</keyword>
<dbReference type="InterPro" id="IPR011009">
    <property type="entry name" value="Kinase-like_dom_sf"/>
</dbReference>
<dbReference type="OrthoDB" id="300641at2759"/>
<dbReference type="InterPro" id="IPR000719">
    <property type="entry name" value="Prot_kinase_dom"/>
</dbReference>
<evidence type="ECO:0000256" key="1">
    <source>
        <dbReference type="SAM" id="Phobius"/>
    </source>
</evidence>
<dbReference type="Pfam" id="PF00069">
    <property type="entry name" value="Pkinase"/>
    <property type="match status" value="1"/>
</dbReference>
<dbReference type="InterPro" id="IPR009030">
    <property type="entry name" value="Growth_fac_rcpt_cys_sf"/>
</dbReference>
<keyword evidence="4" id="KW-1185">Reference proteome</keyword>
<dbReference type="OMA" id="PATRCAT"/>
<dbReference type="InterPro" id="IPR008271">
    <property type="entry name" value="Ser/Thr_kinase_AS"/>
</dbReference>
<dbReference type="GO" id="GO:0005524">
    <property type="term" value="F:ATP binding"/>
    <property type="evidence" value="ECO:0007669"/>
    <property type="project" value="InterPro"/>
</dbReference>
<dbReference type="GO" id="GO:0004672">
    <property type="term" value="F:protein kinase activity"/>
    <property type="evidence" value="ECO:0007669"/>
    <property type="project" value="InterPro"/>
</dbReference>
<dbReference type="STRING" id="691883.A0A058YZH3"/>
<dbReference type="PANTHER" id="PTHR45756:SF1">
    <property type="entry name" value="PROTEIN KINASE DOMAIN CONTAINING PROTEIN"/>
    <property type="match status" value="1"/>
</dbReference>
<keyword evidence="1" id="KW-0472">Membrane</keyword>
<dbReference type="Gene3D" id="2.10.220.10">
    <property type="entry name" value="Hormone Receptor, Insulin-like Growth Factor Receptor 1, Chain A, domain 2"/>
    <property type="match status" value="5"/>
</dbReference>
<dbReference type="InterPro" id="IPR006212">
    <property type="entry name" value="Furin_repeat"/>
</dbReference>
<keyword evidence="3" id="KW-0418">Kinase</keyword>
<gene>
    <name evidence="3" type="ORF">H696_06192</name>
</gene>
<dbReference type="eggNOG" id="KOG3525">
    <property type="taxonomic scope" value="Eukaryota"/>
</dbReference>
<keyword evidence="1" id="KW-0812">Transmembrane</keyword>
<protein>
    <submittedName>
        <fullName evidence="3">TKL protein kinase</fullName>
    </submittedName>
</protein>
<dbReference type="SMART" id="SM00220">
    <property type="entry name" value="S_TKc"/>
    <property type="match status" value="1"/>
</dbReference>
<dbReference type="InterPro" id="IPR053215">
    <property type="entry name" value="TKL_Ser/Thr_kinase"/>
</dbReference>
<accession>A0A058YZH3</accession>
<dbReference type="SUPFAM" id="SSF56112">
    <property type="entry name" value="Protein kinase-like (PK-like)"/>
    <property type="match status" value="1"/>
</dbReference>
<dbReference type="RefSeq" id="XP_009498211.1">
    <property type="nucleotide sequence ID" value="XM_009499936.1"/>
</dbReference>